<proteinExistence type="predicted"/>
<keyword evidence="1" id="KW-0732">Signal</keyword>
<feature type="signal peptide" evidence="1">
    <location>
        <begin position="1"/>
        <end position="29"/>
    </location>
</feature>
<gene>
    <name evidence="2" type="ORF">P7K49_020371</name>
</gene>
<name>A0ABQ9V027_SAGOE</name>
<organism evidence="2 3">
    <name type="scientific">Saguinus oedipus</name>
    <name type="common">Cotton-top tamarin</name>
    <name type="synonym">Oedipomidas oedipus</name>
    <dbReference type="NCBI Taxonomy" id="9490"/>
    <lineage>
        <taxon>Eukaryota</taxon>
        <taxon>Metazoa</taxon>
        <taxon>Chordata</taxon>
        <taxon>Craniata</taxon>
        <taxon>Vertebrata</taxon>
        <taxon>Euteleostomi</taxon>
        <taxon>Mammalia</taxon>
        <taxon>Eutheria</taxon>
        <taxon>Euarchontoglires</taxon>
        <taxon>Primates</taxon>
        <taxon>Haplorrhini</taxon>
        <taxon>Platyrrhini</taxon>
        <taxon>Cebidae</taxon>
        <taxon>Callitrichinae</taxon>
        <taxon>Saguinus</taxon>
    </lineage>
</organism>
<evidence type="ECO:0000313" key="2">
    <source>
        <dbReference type="EMBL" id="KAK2102704.1"/>
    </source>
</evidence>
<comment type="caution">
    <text evidence="2">The sequence shown here is derived from an EMBL/GenBank/DDBJ whole genome shotgun (WGS) entry which is preliminary data.</text>
</comment>
<reference evidence="2 3" key="1">
    <citation type="submission" date="2023-05" db="EMBL/GenBank/DDBJ databases">
        <title>B98-5 Cell Line De Novo Hybrid Assembly: An Optical Mapping Approach.</title>
        <authorList>
            <person name="Kananen K."/>
            <person name="Auerbach J.A."/>
            <person name="Kautto E."/>
            <person name="Blachly J.S."/>
        </authorList>
    </citation>
    <scope>NUCLEOTIDE SEQUENCE [LARGE SCALE GENOMIC DNA]</scope>
    <source>
        <strain evidence="2">B95-8</strain>
        <tissue evidence="2">Cell line</tissue>
    </source>
</reference>
<protein>
    <submittedName>
        <fullName evidence="2">Uncharacterized protein</fullName>
    </submittedName>
</protein>
<evidence type="ECO:0000313" key="3">
    <source>
        <dbReference type="Proteomes" id="UP001266305"/>
    </source>
</evidence>
<dbReference type="Proteomes" id="UP001266305">
    <property type="component" value="Unassembled WGS sequence"/>
</dbReference>
<dbReference type="EMBL" id="JASSZA010000009">
    <property type="protein sequence ID" value="KAK2102704.1"/>
    <property type="molecule type" value="Genomic_DNA"/>
</dbReference>
<feature type="chain" id="PRO_5045200084" evidence="1">
    <location>
        <begin position="30"/>
        <end position="373"/>
    </location>
</feature>
<sequence length="373" mass="41440">MAGFMTALSQELLVIVVLSLLRQLELITAELCFWEEREILPLLLHQALAFAMVGDAWRRGAAAGGDGQKSICSLPPQSTMCFSVSFFSFPHFSVSSDQIEQLHRRFKQLSGDQPTIRSEEGLFSHPLPYPDFLRWNVLGVSDSHGGPVRFQDPANCQEHKGESVVVQPQVGARAIIRTPNSPSSGLVPASDAAAMELTVEDVGRQTPFVLRQFPSKWNPQPCNKLPWTYCYASESFKRPSEQPLLNSPQWLPSAIKVIFMLFMWGSQRCVDAGKRSQRRTQGREKDSVLHVEGHQHAALCSDSSDSGASAKLPNSSCPEETAGVRQLDLHICLGESVKADVRRRAATGRVWCEKMFCLTHWESEPPLRALSVL</sequence>
<accession>A0ABQ9V027</accession>
<evidence type="ECO:0000256" key="1">
    <source>
        <dbReference type="SAM" id="SignalP"/>
    </source>
</evidence>
<keyword evidence="3" id="KW-1185">Reference proteome</keyword>